<dbReference type="EMBL" id="QPIW01000003">
    <property type="protein sequence ID" value="RDB06985.1"/>
    <property type="molecule type" value="Genomic_DNA"/>
</dbReference>
<dbReference type="GO" id="GO:0005975">
    <property type="term" value="P:carbohydrate metabolic process"/>
    <property type="evidence" value="ECO:0007669"/>
    <property type="project" value="UniProtKB-ARBA"/>
</dbReference>
<comment type="caution">
    <text evidence="1">The sequence shown here is derived from an EMBL/GenBank/DDBJ whole genome shotgun (WGS) entry which is preliminary data.</text>
</comment>
<reference evidence="1 2" key="1">
    <citation type="submission" date="2018-07" db="EMBL/GenBank/DDBJ databases">
        <title>Genome analysis of Runella aurantiaca.</title>
        <authorList>
            <person name="Yang X."/>
        </authorList>
    </citation>
    <scope>NUCLEOTIDE SEQUENCE [LARGE SCALE GENOMIC DNA]</scope>
    <source>
        <strain evidence="1 2">YX9</strain>
    </source>
</reference>
<organism evidence="1 2">
    <name type="scientific">Runella aurantiaca</name>
    <dbReference type="NCBI Taxonomy" id="2282308"/>
    <lineage>
        <taxon>Bacteria</taxon>
        <taxon>Pseudomonadati</taxon>
        <taxon>Bacteroidota</taxon>
        <taxon>Cytophagia</taxon>
        <taxon>Cytophagales</taxon>
        <taxon>Spirosomataceae</taxon>
        <taxon>Runella</taxon>
    </lineage>
</organism>
<dbReference type="Pfam" id="PF13385">
    <property type="entry name" value="Laminin_G_3"/>
    <property type="match status" value="1"/>
</dbReference>
<name>A0A369IFH9_9BACT</name>
<sequence length="300" mass="33106">MKKSIPIIHPCLLFFFLTMWVDCAVYGQAPKRSLSKLLRTKGLVALWDFKEQEGQSRKSRGTADFPLQEQNGTLPRINEGPLSGYSALFGNKAFLSLPNAEIGKLNIHGKNQGVTVVAWVKWTGEQTGFVGGIWNEHQDGGKRQYGLFVSLPYYNGRNQVCGHISLTGKPTPPFPYSIDYSASEQTVPANEWCCIAFTYDGQYIRSYFNGIFKARPTELIDHTKGFEGYPEGLTQSKNPYYFPDGMGNNGSDFTVGAVLLKAGMGNFFKGQIGGLAVFDRTLSDAKLKKLSVAFLEGGGH</sequence>
<dbReference type="SUPFAM" id="SSF49899">
    <property type="entry name" value="Concanavalin A-like lectins/glucanases"/>
    <property type="match status" value="1"/>
</dbReference>
<dbReference type="RefSeq" id="WP_114460323.1">
    <property type="nucleotide sequence ID" value="NZ_QPIW01000003.1"/>
</dbReference>
<protein>
    <submittedName>
        <fullName evidence="1">LamG domain-containing protein</fullName>
    </submittedName>
</protein>
<keyword evidence="2" id="KW-1185">Reference proteome</keyword>
<dbReference type="OrthoDB" id="5124266at2"/>
<dbReference type="Gene3D" id="2.60.120.200">
    <property type="match status" value="1"/>
</dbReference>
<gene>
    <name evidence="1" type="ORF">DVG78_06835</name>
</gene>
<evidence type="ECO:0000313" key="1">
    <source>
        <dbReference type="EMBL" id="RDB06985.1"/>
    </source>
</evidence>
<dbReference type="Proteomes" id="UP000253141">
    <property type="component" value="Unassembled WGS sequence"/>
</dbReference>
<accession>A0A369IFH9</accession>
<proteinExistence type="predicted"/>
<dbReference type="AlphaFoldDB" id="A0A369IFH9"/>
<dbReference type="InterPro" id="IPR013320">
    <property type="entry name" value="ConA-like_dom_sf"/>
</dbReference>
<evidence type="ECO:0000313" key="2">
    <source>
        <dbReference type="Proteomes" id="UP000253141"/>
    </source>
</evidence>
<dbReference type="GO" id="GO:0004553">
    <property type="term" value="F:hydrolase activity, hydrolyzing O-glycosyl compounds"/>
    <property type="evidence" value="ECO:0007669"/>
    <property type="project" value="UniProtKB-ARBA"/>
</dbReference>